<name>A0A0E9RGP3_ANGAN</name>
<accession>A0A0E9RGP3</accession>
<reference evidence="1" key="1">
    <citation type="submission" date="2014-11" db="EMBL/GenBank/DDBJ databases">
        <authorList>
            <person name="Amaro Gonzalez C."/>
        </authorList>
    </citation>
    <scope>NUCLEOTIDE SEQUENCE</scope>
</reference>
<sequence>MQAAFDTGVRAVLYAYRTCVVSLSNLCRVLIEPVSCPYRTCVVSLSNLCRVVTSTTTI</sequence>
<evidence type="ECO:0000313" key="1">
    <source>
        <dbReference type="EMBL" id="JAH28296.1"/>
    </source>
</evidence>
<reference evidence="1" key="2">
    <citation type="journal article" date="2015" name="Fish Shellfish Immunol.">
        <title>Early steps in the European eel (Anguilla anguilla)-Vibrio vulnificus interaction in the gills: Role of the RtxA13 toxin.</title>
        <authorList>
            <person name="Callol A."/>
            <person name="Pajuelo D."/>
            <person name="Ebbesson L."/>
            <person name="Teles M."/>
            <person name="MacKenzie S."/>
            <person name="Amaro C."/>
        </authorList>
    </citation>
    <scope>NUCLEOTIDE SEQUENCE</scope>
</reference>
<proteinExistence type="predicted"/>
<dbReference type="EMBL" id="GBXM01080281">
    <property type="protein sequence ID" value="JAH28296.1"/>
    <property type="molecule type" value="Transcribed_RNA"/>
</dbReference>
<organism evidence="1">
    <name type="scientific">Anguilla anguilla</name>
    <name type="common">European freshwater eel</name>
    <name type="synonym">Muraena anguilla</name>
    <dbReference type="NCBI Taxonomy" id="7936"/>
    <lineage>
        <taxon>Eukaryota</taxon>
        <taxon>Metazoa</taxon>
        <taxon>Chordata</taxon>
        <taxon>Craniata</taxon>
        <taxon>Vertebrata</taxon>
        <taxon>Euteleostomi</taxon>
        <taxon>Actinopterygii</taxon>
        <taxon>Neopterygii</taxon>
        <taxon>Teleostei</taxon>
        <taxon>Anguilliformes</taxon>
        <taxon>Anguillidae</taxon>
        <taxon>Anguilla</taxon>
    </lineage>
</organism>
<dbReference type="AlphaFoldDB" id="A0A0E9RGP3"/>
<protein>
    <submittedName>
        <fullName evidence="1">Uncharacterized protein</fullName>
    </submittedName>
</protein>